<dbReference type="Proteomes" id="UP000230093">
    <property type="component" value="Unassembled WGS sequence"/>
</dbReference>
<comment type="caution">
    <text evidence="1">The sequence shown here is derived from an EMBL/GenBank/DDBJ whole genome shotgun (WGS) entry which is preliminary data.</text>
</comment>
<evidence type="ECO:0000313" key="1">
    <source>
        <dbReference type="EMBL" id="PIS09423.1"/>
    </source>
</evidence>
<dbReference type="AlphaFoldDB" id="A0A2H0W9U8"/>
<name>A0A2H0W9U8_9BACT</name>
<accession>A0A2H0W9U8</accession>
<evidence type="ECO:0000313" key="2">
    <source>
        <dbReference type="Proteomes" id="UP000230093"/>
    </source>
</evidence>
<gene>
    <name evidence="1" type="ORF">COT75_01955</name>
</gene>
<sequence length="277" mass="31751">MIEELENTVPIKEAREIVSVDEFVSQCLNWHQQFNRDVWGERESYHDEVHIRATLLAGEKLIKAALKGNDPLNILKDLEKWNQDHPGLEIKEEEFMDVFKLAFAGHDLGNVAQGVSEKNGNLKLDFLAHYTAEKAEDRSQKIVKRILNASGIDQNKKERFLPLVLHLINETKYNFDGQDLFAVFSRVVDQMGSTLFSVRGIKSDVVGLAQEMIVENPLVKITPNFSLNFFELRFKQLVKDEKTRESIKEIWGGKPPDKFEANKSLVKAADWLRENGT</sequence>
<protein>
    <recommendedName>
        <fullName evidence="3">HD domain-containing protein</fullName>
    </recommendedName>
</protein>
<reference evidence="2" key="1">
    <citation type="submission" date="2017-09" db="EMBL/GenBank/DDBJ databases">
        <title>Depth-based differentiation of microbial function through sediment-hosted aquifers and enrichment of novel symbionts in the deep terrestrial subsurface.</title>
        <authorList>
            <person name="Probst A.J."/>
            <person name="Ladd B."/>
            <person name="Jarett J.K."/>
            <person name="Geller-Mcgrath D.E."/>
            <person name="Sieber C.M.K."/>
            <person name="Emerson J.B."/>
            <person name="Anantharaman K."/>
            <person name="Thomas B.C."/>
            <person name="Malmstrom R."/>
            <person name="Stieglmeier M."/>
            <person name="Klingl A."/>
            <person name="Woyke T."/>
            <person name="Ryan C.M."/>
            <person name="Banfield J.F."/>
        </authorList>
    </citation>
    <scope>NUCLEOTIDE SEQUENCE [LARGE SCALE GENOMIC DNA]</scope>
</reference>
<evidence type="ECO:0008006" key="3">
    <source>
        <dbReference type="Google" id="ProtNLM"/>
    </source>
</evidence>
<proteinExistence type="predicted"/>
<organism evidence="1 2">
    <name type="scientific">Candidatus Beckwithbacteria bacterium CG10_big_fil_rev_8_21_14_0_10_34_10</name>
    <dbReference type="NCBI Taxonomy" id="1974495"/>
    <lineage>
        <taxon>Bacteria</taxon>
        <taxon>Candidatus Beckwithiibacteriota</taxon>
    </lineage>
</organism>
<dbReference type="EMBL" id="PEZT01000010">
    <property type="protein sequence ID" value="PIS09423.1"/>
    <property type="molecule type" value="Genomic_DNA"/>
</dbReference>